<name>A0A1I7ZXY2_9BILA</name>
<dbReference type="AlphaFoldDB" id="A0A1I7ZXY2"/>
<protein>
    <submittedName>
        <fullName evidence="2">Transposase</fullName>
    </submittedName>
</protein>
<proteinExistence type="predicted"/>
<accession>A0A1I7ZXY2</accession>
<evidence type="ECO:0000313" key="1">
    <source>
        <dbReference type="Proteomes" id="UP000095287"/>
    </source>
</evidence>
<dbReference type="Proteomes" id="UP000095287">
    <property type="component" value="Unplaced"/>
</dbReference>
<reference evidence="2" key="1">
    <citation type="submission" date="2016-11" db="UniProtKB">
        <authorList>
            <consortium name="WormBaseParasite"/>
        </authorList>
    </citation>
    <scope>IDENTIFICATION</scope>
</reference>
<dbReference type="WBParaSite" id="L893_g30863.t1">
    <property type="protein sequence ID" value="L893_g30863.t1"/>
    <property type="gene ID" value="L893_g30863"/>
</dbReference>
<keyword evidence="1" id="KW-1185">Reference proteome</keyword>
<evidence type="ECO:0000313" key="2">
    <source>
        <dbReference type="WBParaSite" id="L893_g30863.t1"/>
    </source>
</evidence>
<organism evidence="1 2">
    <name type="scientific">Steinernema glaseri</name>
    <dbReference type="NCBI Taxonomy" id="37863"/>
    <lineage>
        <taxon>Eukaryota</taxon>
        <taxon>Metazoa</taxon>
        <taxon>Ecdysozoa</taxon>
        <taxon>Nematoda</taxon>
        <taxon>Chromadorea</taxon>
        <taxon>Rhabditida</taxon>
        <taxon>Tylenchina</taxon>
        <taxon>Panagrolaimomorpha</taxon>
        <taxon>Strongyloidoidea</taxon>
        <taxon>Steinernematidae</taxon>
        <taxon>Steinernema</taxon>
    </lineage>
</organism>
<sequence>MVIPHLRIFQESHPLSEPWPLGLPDRLSGIVQNFSSVDVLLHNRSLSPDAKGHSAVATLPAFPAADVQEGLLGHRVLGTDGVYGFSRKNLNGSKRVEHSA</sequence>